<sequence length="172" mass="19632">MKKPWGGRFKHSTDEMMESFSASISFDKRLYKNDIQGSIAHCRMLAKCKILKPQEAKKIVGGLNKILKEIKSGKFKFTERLEDIHMNIENRLTKLVGAVGGKLHTARSRNDQVCLDIRLYLREETGRVIDQVNLLGQTLVRLAKKHAAFIIPGYTHLQRAQPVLLAHHLLAY</sequence>
<organism evidence="2">
    <name type="scientific">marine metagenome</name>
    <dbReference type="NCBI Taxonomy" id="408172"/>
    <lineage>
        <taxon>unclassified sequences</taxon>
        <taxon>metagenomes</taxon>
        <taxon>ecological metagenomes</taxon>
    </lineage>
</organism>
<evidence type="ECO:0000313" key="2">
    <source>
        <dbReference type="EMBL" id="SVD16084.1"/>
    </source>
</evidence>
<dbReference type="PANTHER" id="PTHR43814">
    <property type="entry name" value="ARGININOSUCCINATE LYASE"/>
    <property type="match status" value="1"/>
</dbReference>
<dbReference type="PANTHER" id="PTHR43814:SF1">
    <property type="entry name" value="ARGININOSUCCINATE LYASE"/>
    <property type="match status" value="1"/>
</dbReference>
<feature type="domain" description="Fumarate lyase N-terminal" evidence="1">
    <location>
        <begin position="7"/>
        <end position="172"/>
    </location>
</feature>
<dbReference type="PRINTS" id="PR00149">
    <property type="entry name" value="FUMRATELYASE"/>
</dbReference>
<dbReference type="InterPro" id="IPR008948">
    <property type="entry name" value="L-Aspartase-like"/>
</dbReference>
<dbReference type="Gene3D" id="1.20.200.10">
    <property type="entry name" value="Fumarase/aspartase (Central domain)"/>
    <property type="match status" value="1"/>
</dbReference>
<dbReference type="EMBL" id="UINC01133255">
    <property type="protein sequence ID" value="SVD16084.1"/>
    <property type="molecule type" value="Genomic_DNA"/>
</dbReference>
<gene>
    <name evidence="2" type="ORF">METZ01_LOCUS368938</name>
</gene>
<dbReference type="InterPro" id="IPR022761">
    <property type="entry name" value="Fumarate_lyase_N"/>
</dbReference>
<dbReference type="FunFam" id="1.10.275.10:FF:000002">
    <property type="entry name" value="Argininosuccinate lyase"/>
    <property type="match status" value="1"/>
</dbReference>
<dbReference type="InterPro" id="IPR009049">
    <property type="entry name" value="Argininosuccinate_lyase"/>
</dbReference>
<dbReference type="PRINTS" id="PR00145">
    <property type="entry name" value="ARGSUCLYASE"/>
</dbReference>
<dbReference type="GO" id="GO:0042450">
    <property type="term" value="P:L-arginine biosynthetic process via ornithine"/>
    <property type="evidence" value="ECO:0007669"/>
    <property type="project" value="InterPro"/>
</dbReference>
<dbReference type="GO" id="GO:0004056">
    <property type="term" value="F:argininosuccinate lyase activity"/>
    <property type="evidence" value="ECO:0007669"/>
    <property type="project" value="InterPro"/>
</dbReference>
<dbReference type="InterPro" id="IPR024083">
    <property type="entry name" value="Fumarase/histidase_N"/>
</dbReference>
<dbReference type="GO" id="GO:0005829">
    <property type="term" value="C:cytosol"/>
    <property type="evidence" value="ECO:0007669"/>
    <property type="project" value="TreeGrafter"/>
</dbReference>
<name>A0A382T1Q0_9ZZZZ</name>
<dbReference type="Pfam" id="PF00206">
    <property type="entry name" value="Lyase_1"/>
    <property type="match status" value="1"/>
</dbReference>
<feature type="non-terminal residue" evidence="2">
    <location>
        <position position="172"/>
    </location>
</feature>
<proteinExistence type="predicted"/>
<dbReference type="InterPro" id="IPR000362">
    <property type="entry name" value="Fumarate_lyase_fam"/>
</dbReference>
<accession>A0A382T1Q0</accession>
<evidence type="ECO:0000259" key="1">
    <source>
        <dbReference type="Pfam" id="PF00206"/>
    </source>
</evidence>
<reference evidence="2" key="1">
    <citation type="submission" date="2018-05" db="EMBL/GenBank/DDBJ databases">
        <authorList>
            <person name="Lanie J.A."/>
            <person name="Ng W.-L."/>
            <person name="Kazmierczak K.M."/>
            <person name="Andrzejewski T.M."/>
            <person name="Davidsen T.M."/>
            <person name="Wayne K.J."/>
            <person name="Tettelin H."/>
            <person name="Glass J.I."/>
            <person name="Rusch D."/>
            <person name="Podicherti R."/>
            <person name="Tsui H.-C.T."/>
            <person name="Winkler M.E."/>
        </authorList>
    </citation>
    <scope>NUCLEOTIDE SEQUENCE</scope>
</reference>
<dbReference type="Gene3D" id="1.10.275.10">
    <property type="entry name" value="Fumarase/aspartase (N-terminal domain)"/>
    <property type="match status" value="1"/>
</dbReference>
<dbReference type="AlphaFoldDB" id="A0A382T1Q0"/>
<protein>
    <recommendedName>
        <fullName evidence="1">Fumarate lyase N-terminal domain-containing protein</fullName>
    </recommendedName>
</protein>
<dbReference type="SUPFAM" id="SSF48557">
    <property type="entry name" value="L-aspartase-like"/>
    <property type="match status" value="1"/>
</dbReference>